<gene>
    <name evidence="2" type="ORF">PoB_006665400</name>
</gene>
<dbReference type="Proteomes" id="UP000735302">
    <property type="component" value="Unassembled WGS sequence"/>
</dbReference>
<dbReference type="AlphaFoldDB" id="A0AAV4D7G4"/>
<protein>
    <submittedName>
        <fullName evidence="2">Uncharacterized protein</fullName>
    </submittedName>
</protein>
<evidence type="ECO:0000313" key="3">
    <source>
        <dbReference type="Proteomes" id="UP000735302"/>
    </source>
</evidence>
<feature type="compositionally biased region" description="Basic and acidic residues" evidence="1">
    <location>
        <begin position="140"/>
        <end position="181"/>
    </location>
</feature>
<accession>A0AAV4D7G4</accession>
<organism evidence="2 3">
    <name type="scientific">Plakobranchus ocellatus</name>
    <dbReference type="NCBI Taxonomy" id="259542"/>
    <lineage>
        <taxon>Eukaryota</taxon>
        <taxon>Metazoa</taxon>
        <taxon>Spiralia</taxon>
        <taxon>Lophotrochozoa</taxon>
        <taxon>Mollusca</taxon>
        <taxon>Gastropoda</taxon>
        <taxon>Heterobranchia</taxon>
        <taxon>Euthyneura</taxon>
        <taxon>Panpulmonata</taxon>
        <taxon>Sacoglossa</taxon>
        <taxon>Placobranchoidea</taxon>
        <taxon>Plakobranchidae</taxon>
        <taxon>Plakobranchus</taxon>
    </lineage>
</organism>
<comment type="caution">
    <text evidence="2">The sequence shown here is derived from an EMBL/GenBank/DDBJ whole genome shotgun (WGS) entry which is preliminary data.</text>
</comment>
<feature type="region of interest" description="Disordered" evidence="1">
    <location>
        <begin position="125"/>
        <end position="240"/>
    </location>
</feature>
<keyword evidence="3" id="KW-1185">Reference proteome</keyword>
<sequence>MDLCDERNSSFAWEETRPKKYVMSYTPTDERRKAPPASQYDEDRRHRLYSAEHQEDQLRRRFREHQRSGGGLWKRDIIQIELKFCTGCADTKAGLHAANLRPESLEEATTYILQYQFNHAAVYGRREDRSPEPAVRSVRSRRDYSEERSPPRREYKGRDVTLDRSRTERPQNQREIVDLGEWRNSSPRQDKPPFKPPQERREDSHPQEILDPNGIDSPRQPQKVVNPNALDPPNQLKQKGKLELAVSDEDTSMQHQVIAIGGERSIICSGVRNVQGQEAVPAYTIIADVGNVSVDAMVNFAAKIPVISEEIYRRLIPKQRLSGSTVSGWHVKASHPGLT</sequence>
<evidence type="ECO:0000313" key="2">
    <source>
        <dbReference type="EMBL" id="GFO40149.1"/>
    </source>
</evidence>
<reference evidence="2 3" key="1">
    <citation type="journal article" date="2021" name="Elife">
        <title>Chloroplast acquisition without the gene transfer in kleptoplastic sea slugs, Plakobranchus ocellatus.</title>
        <authorList>
            <person name="Maeda T."/>
            <person name="Takahashi S."/>
            <person name="Yoshida T."/>
            <person name="Shimamura S."/>
            <person name="Takaki Y."/>
            <person name="Nagai Y."/>
            <person name="Toyoda A."/>
            <person name="Suzuki Y."/>
            <person name="Arimoto A."/>
            <person name="Ishii H."/>
            <person name="Satoh N."/>
            <person name="Nishiyama T."/>
            <person name="Hasebe M."/>
            <person name="Maruyama T."/>
            <person name="Minagawa J."/>
            <person name="Obokata J."/>
            <person name="Shigenobu S."/>
        </authorList>
    </citation>
    <scope>NUCLEOTIDE SEQUENCE [LARGE SCALE GENOMIC DNA]</scope>
</reference>
<evidence type="ECO:0000256" key="1">
    <source>
        <dbReference type="SAM" id="MobiDB-lite"/>
    </source>
</evidence>
<proteinExistence type="predicted"/>
<dbReference type="EMBL" id="BLXT01007586">
    <property type="protein sequence ID" value="GFO40149.1"/>
    <property type="molecule type" value="Genomic_DNA"/>
</dbReference>
<feature type="compositionally biased region" description="Basic and acidic residues" evidence="1">
    <location>
        <begin position="188"/>
        <end position="208"/>
    </location>
</feature>
<feature type="region of interest" description="Disordered" evidence="1">
    <location>
        <begin position="24"/>
        <end position="44"/>
    </location>
</feature>
<name>A0AAV4D7G4_9GAST</name>